<dbReference type="AlphaFoldDB" id="A0A4P8WGU9"/>
<sequence>MTLDRRRFLAGTALATVASAGCLQADDRSGNGDGNGGTEPTSAIPEDPRVDEPPYEIEAQPNDRDEWNQLSLCSNMSGDSDLEFQTVPAPRADLLLSTADIEDEVYAVRALTSADEVREVFELDADSDNGSGEDTQEPIDEIDFAENILLVVESGFGSGSIAHHWKRAERTDRGLRLHGCQTTPYERTDDLTSRHSVVRVERPENVELARVSLTVGRERRVHFNSTEGVVSVTT</sequence>
<dbReference type="GeneID" id="40265524"/>
<dbReference type="EMBL" id="CP040330">
    <property type="protein sequence ID" value="QCS42598.1"/>
    <property type="molecule type" value="Genomic_DNA"/>
</dbReference>
<dbReference type="PROSITE" id="PS51257">
    <property type="entry name" value="PROKAR_LIPOPROTEIN"/>
    <property type="match status" value="1"/>
</dbReference>
<dbReference type="KEGG" id="nvr:FEJ81_09585"/>
<organism evidence="2 3">
    <name type="scientific">Natrinema versiforme</name>
    <dbReference type="NCBI Taxonomy" id="88724"/>
    <lineage>
        <taxon>Archaea</taxon>
        <taxon>Methanobacteriati</taxon>
        <taxon>Methanobacteriota</taxon>
        <taxon>Stenosarchaea group</taxon>
        <taxon>Halobacteria</taxon>
        <taxon>Halobacteriales</taxon>
        <taxon>Natrialbaceae</taxon>
        <taxon>Natrinema</taxon>
    </lineage>
</organism>
<accession>A0A4P8WGU9</accession>
<evidence type="ECO:0000256" key="1">
    <source>
        <dbReference type="SAM" id="MobiDB-lite"/>
    </source>
</evidence>
<dbReference type="InterPro" id="IPR006311">
    <property type="entry name" value="TAT_signal"/>
</dbReference>
<evidence type="ECO:0000313" key="3">
    <source>
        <dbReference type="Proteomes" id="UP000302218"/>
    </source>
</evidence>
<feature type="region of interest" description="Disordered" evidence="1">
    <location>
        <begin position="21"/>
        <end position="62"/>
    </location>
</feature>
<evidence type="ECO:0000313" key="2">
    <source>
        <dbReference type="EMBL" id="QCS42598.1"/>
    </source>
</evidence>
<proteinExistence type="predicted"/>
<gene>
    <name evidence="2" type="ORF">FEJ81_09585</name>
</gene>
<protein>
    <submittedName>
        <fullName evidence="2">Uncharacterized protein</fullName>
    </submittedName>
</protein>
<name>A0A4P8WGU9_9EURY</name>
<dbReference type="RefSeq" id="WP_138245081.1">
    <property type="nucleotide sequence ID" value="NZ_CP040330.1"/>
</dbReference>
<dbReference type="Proteomes" id="UP000302218">
    <property type="component" value="Chromosome"/>
</dbReference>
<dbReference type="OrthoDB" id="206283at2157"/>
<dbReference type="PROSITE" id="PS51318">
    <property type="entry name" value="TAT"/>
    <property type="match status" value="1"/>
</dbReference>
<reference evidence="3" key="1">
    <citation type="submission" date="2019-05" db="EMBL/GenBank/DDBJ databases">
        <title>Genome sequence and methylation pattern of the halophilic Archaeon Natrinema versiforme BOL5-4.</title>
        <authorList>
            <person name="DasSarma P."/>
            <person name="Anton B.P."/>
            <person name="DasSarma S.L."/>
            <person name="Martinez F.L."/>
            <person name="Guzman D."/>
            <person name="Roberts R.J."/>
            <person name="DasSarma S."/>
        </authorList>
    </citation>
    <scope>NUCLEOTIDE SEQUENCE [LARGE SCALE GENOMIC DNA]</scope>
    <source>
        <strain evidence="3">BOL5-4</strain>
    </source>
</reference>